<dbReference type="STRING" id="765257.A0A0C9XYL3"/>
<dbReference type="Pfam" id="PF01926">
    <property type="entry name" value="MMR_HSR1"/>
    <property type="match status" value="1"/>
</dbReference>
<feature type="non-terminal residue" evidence="2">
    <location>
        <position position="161"/>
    </location>
</feature>
<accession>A0A0C9XYL3</accession>
<name>A0A0C9XYL3_9AGAM</name>
<dbReference type="OrthoDB" id="2608369at2759"/>
<dbReference type="SUPFAM" id="SSF52540">
    <property type="entry name" value="P-loop containing nucleoside triphosphate hydrolases"/>
    <property type="match status" value="1"/>
</dbReference>
<sequence length="161" mass="17960">LMGKTGSGKSNFINVVTGMQPEDGADSLSSCTKEVFAYQCYRNGQRYIFVDTPGLNNGKLSQSAVFKAIARWLEVTYRRHSIKLTGVIYTQDITDNSWSPTDMHGFQLFDRLCGSEAAHQVRLVTTMWDEADKSEADKAEGTLEKTHWNSLIAAGAQPQRF</sequence>
<proteinExistence type="predicted"/>
<protein>
    <recommendedName>
        <fullName evidence="1">G domain-containing protein</fullName>
    </recommendedName>
</protein>
<evidence type="ECO:0000259" key="1">
    <source>
        <dbReference type="Pfam" id="PF01926"/>
    </source>
</evidence>
<dbReference type="InterPro" id="IPR006073">
    <property type="entry name" value="GTP-bd"/>
</dbReference>
<dbReference type="InterPro" id="IPR027417">
    <property type="entry name" value="P-loop_NTPase"/>
</dbReference>
<organism evidence="2 3">
    <name type="scientific">Pisolithus microcarpus 441</name>
    <dbReference type="NCBI Taxonomy" id="765257"/>
    <lineage>
        <taxon>Eukaryota</taxon>
        <taxon>Fungi</taxon>
        <taxon>Dikarya</taxon>
        <taxon>Basidiomycota</taxon>
        <taxon>Agaricomycotina</taxon>
        <taxon>Agaricomycetes</taxon>
        <taxon>Agaricomycetidae</taxon>
        <taxon>Boletales</taxon>
        <taxon>Sclerodermatineae</taxon>
        <taxon>Pisolithaceae</taxon>
        <taxon>Pisolithus</taxon>
    </lineage>
</organism>
<dbReference type="GO" id="GO:0005525">
    <property type="term" value="F:GTP binding"/>
    <property type="evidence" value="ECO:0007669"/>
    <property type="project" value="InterPro"/>
</dbReference>
<evidence type="ECO:0000313" key="2">
    <source>
        <dbReference type="EMBL" id="KIK17560.1"/>
    </source>
</evidence>
<dbReference type="AlphaFoldDB" id="A0A0C9XYL3"/>
<evidence type="ECO:0000313" key="3">
    <source>
        <dbReference type="Proteomes" id="UP000054018"/>
    </source>
</evidence>
<dbReference type="HOGENOM" id="CLU_018003_0_1_1"/>
<dbReference type="Gene3D" id="3.40.50.300">
    <property type="entry name" value="P-loop containing nucleotide triphosphate hydrolases"/>
    <property type="match status" value="1"/>
</dbReference>
<feature type="domain" description="G" evidence="1">
    <location>
        <begin position="1"/>
        <end position="68"/>
    </location>
</feature>
<dbReference type="Proteomes" id="UP000054018">
    <property type="component" value="Unassembled WGS sequence"/>
</dbReference>
<dbReference type="EMBL" id="KN833824">
    <property type="protein sequence ID" value="KIK17560.1"/>
    <property type="molecule type" value="Genomic_DNA"/>
</dbReference>
<keyword evidence="3" id="KW-1185">Reference proteome</keyword>
<reference evidence="2 3" key="1">
    <citation type="submission" date="2014-04" db="EMBL/GenBank/DDBJ databases">
        <authorList>
            <consortium name="DOE Joint Genome Institute"/>
            <person name="Kuo A."/>
            <person name="Kohler A."/>
            <person name="Costa M.D."/>
            <person name="Nagy L.G."/>
            <person name="Floudas D."/>
            <person name="Copeland A."/>
            <person name="Barry K.W."/>
            <person name="Cichocki N."/>
            <person name="Veneault-Fourrey C."/>
            <person name="LaButti K."/>
            <person name="Lindquist E.A."/>
            <person name="Lipzen A."/>
            <person name="Lundell T."/>
            <person name="Morin E."/>
            <person name="Murat C."/>
            <person name="Sun H."/>
            <person name="Tunlid A."/>
            <person name="Henrissat B."/>
            <person name="Grigoriev I.V."/>
            <person name="Hibbett D.S."/>
            <person name="Martin F."/>
            <person name="Nordberg H.P."/>
            <person name="Cantor M.N."/>
            <person name="Hua S.X."/>
        </authorList>
    </citation>
    <scope>NUCLEOTIDE SEQUENCE [LARGE SCALE GENOMIC DNA]</scope>
    <source>
        <strain evidence="2 3">441</strain>
    </source>
</reference>
<reference evidence="3" key="2">
    <citation type="submission" date="2015-01" db="EMBL/GenBank/DDBJ databases">
        <title>Evolutionary Origins and Diversification of the Mycorrhizal Mutualists.</title>
        <authorList>
            <consortium name="DOE Joint Genome Institute"/>
            <consortium name="Mycorrhizal Genomics Consortium"/>
            <person name="Kohler A."/>
            <person name="Kuo A."/>
            <person name="Nagy L.G."/>
            <person name="Floudas D."/>
            <person name="Copeland A."/>
            <person name="Barry K.W."/>
            <person name="Cichocki N."/>
            <person name="Veneault-Fourrey C."/>
            <person name="LaButti K."/>
            <person name="Lindquist E.A."/>
            <person name="Lipzen A."/>
            <person name="Lundell T."/>
            <person name="Morin E."/>
            <person name="Murat C."/>
            <person name="Riley R."/>
            <person name="Ohm R."/>
            <person name="Sun H."/>
            <person name="Tunlid A."/>
            <person name="Henrissat B."/>
            <person name="Grigoriev I.V."/>
            <person name="Hibbett D.S."/>
            <person name="Martin F."/>
        </authorList>
    </citation>
    <scope>NUCLEOTIDE SEQUENCE [LARGE SCALE GENOMIC DNA]</scope>
    <source>
        <strain evidence="3">441</strain>
    </source>
</reference>
<gene>
    <name evidence="2" type="ORF">PISMIDRAFT_55371</name>
</gene>
<feature type="non-terminal residue" evidence="2">
    <location>
        <position position="1"/>
    </location>
</feature>